<comment type="caution">
    <text evidence="2">The sequence shown here is derived from an EMBL/GenBank/DDBJ whole genome shotgun (WGS) entry which is preliminary data.</text>
</comment>
<evidence type="ECO:0000313" key="2">
    <source>
        <dbReference type="EMBL" id="KAG0653314.1"/>
    </source>
</evidence>
<protein>
    <submittedName>
        <fullName evidence="2">Uncharacterized protein</fullName>
    </submittedName>
</protein>
<feature type="compositionally biased region" description="Low complexity" evidence="1">
    <location>
        <begin position="130"/>
        <end position="139"/>
    </location>
</feature>
<name>A0A9P7B1I6_MAUEX</name>
<gene>
    <name evidence="2" type="ORF">C6P45_003950</name>
</gene>
<dbReference type="AlphaFoldDB" id="A0A9P7B1I6"/>
<dbReference type="Proteomes" id="UP000750334">
    <property type="component" value="Unassembled WGS sequence"/>
</dbReference>
<organism evidence="2 3">
    <name type="scientific">Maudiozyma exigua</name>
    <name type="common">Yeast</name>
    <name type="synonym">Kazachstania exigua</name>
    <dbReference type="NCBI Taxonomy" id="34358"/>
    <lineage>
        <taxon>Eukaryota</taxon>
        <taxon>Fungi</taxon>
        <taxon>Dikarya</taxon>
        <taxon>Ascomycota</taxon>
        <taxon>Saccharomycotina</taxon>
        <taxon>Saccharomycetes</taxon>
        <taxon>Saccharomycetales</taxon>
        <taxon>Saccharomycetaceae</taxon>
        <taxon>Maudiozyma</taxon>
    </lineage>
</organism>
<reference evidence="2 3" key="1">
    <citation type="submission" date="2020-11" db="EMBL/GenBank/DDBJ databases">
        <title>Kefir isolates.</title>
        <authorList>
            <person name="Marcisauskas S."/>
            <person name="Kim Y."/>
            <person name="Blasche S."/>
        </authorList>
    </citation>
    <scope>NUCLEOTIDE SEQUENCE [LARGE SCALE GENOMIC DNA]</scope>
    <source>
        <strain evidence="2 3">OG2</strain>
    </source>
</reference>
<feature type="compositionally biased region" description="Low complexity" evidence="1">
    <location>
        <begin position="146"/>
        <end position="168"/>
    </location>
</feature>
<evidence type="ECO:0000313" key="3">
    <source>
        <dbReference type="Proteomes" id="UP000750334"/>
    </source>
</evidence>
<sequence>MIHSSIMIENLIKNDKMISYFKFFSECLINESNILINLRKLEQIDEIFNEFIETVTDKNENSKQTVSIDMTSDEEHANNKNNNNKDDIIVKRLRWSDSLVESQKNEMSNGNISLIDTTMTTQDSLQNDVNLRNNHNLNNNDDENSYDNSIMNTSYNNNNNNDNNSKRSSFLLNRNFLTNDSS</sequence>
<accession>A0A9P7B1I6</accession>
<proteinExistence type="predicted"/>
<evidence type="ECO:0000256" key="1">
    <source>
        <dbReference type="SAM" id="MobiDB-lite"/>
    </source>
</evidence>
<dbReference type="EMBL" id="PUHR01000459">
    <property type="protein sequence ID" value="KAG0653314.1"/>
    <property type="molecule type" value="Genomic_DNA"/>
</dbReference>
<feature type="region of interest" description="Disordered" evidence="1">
    <location>
        <begin position="130"/>
        <end position="168"/>
    </location>
</feature>
<keyword evidence="3" id="KW-1185">Reference proteome</keyword>